<evidence type="ECO:0000256" key="3">
    <source>
        <dbReference type="ARBA" id="ARBA00023235"/>
    </source>
</evidence>
<dbReference type="PROSITE" id="PS01129">
    <property type="entry name" value="PSI_RLU"/>
    <property type="match status" value="1"/>
</dbReference>
<dbReference type="CDD" id="cd02869">
    <property type="entry name" value="PseudoU_synth_RluA_like"/>
    <property type="match status" value="1"/>
</dbReference>
<evidence type="ECO:0000313" key="8">
    <source>
        <dbReference type="EMBL" id="BED91862.1"/>
    </source>
</evidence>
<dbReference type="InterPro" id="IPR006145">
    <property type="entry name" value="PsdUridine_synth_RsuA/RluA"/>
</dbReference>
<dbReference type="GO" id="GO:0000455">
    <property type="term" value="P:enzyme-directed rRNA pseudouridine synthesis"/>
    <property type="evidence" value="ECO:0007669"/>
    <property type="project" value="TreeGrafter"/>
</dbReference>
<dbReference type="EC" id="5.4.99.-" evidence="6"/>
<dbReference type="Proteomes" id="UP001337580">
    <property type="component" value="Chromosome"/>
</dbReference>
<dbReference type="InterPro" id="IPR020103">
    <property type="entry name" value="PsdUridine_synth_cat_dom_sf"/>
</dbReference>
<dbReference type="InterPro" id="IPR050188">
    <property type="entry name" value="RluA_PseudoU_synthase"/>
</dbReference>
<comment type="catalytic activity">
    <reaction evidence="1 6">
        <text>a uridine in RNA = a pseudouridine in RNA</text>
        <dbReference type="Rhea" id="RHEA:48348"/>
        <dbReference type="Rhea" id="RHEA-COMP:12068"/>
        <dbReference type="Rhea" id="RHEA-COMP:12069"/>
        <dbReference type="ChEBI" id="CHEBI:65314"/>
        <dbReference type="ChEBI" id="CHEBI:65315"/>
    </reaction>
</comment>
<dbReference type="Gene3D" id="3.30.2350.10">
    <property type="entry name" value="Pseudouridine synthase"/>
    <property type="match status" value="1"/>
</dbReference>
<feature type="active site" evidence="4">
    <location>
        <position position="135"/>
    </location>
</feature>
<dbReference type="GO" id="GO:0003723">
    <property type="term" value="F:RNA binding"/>
    <property type="evidence" value="ECO:0007669"/>
    <property type="project" value="UniProtKB-KW"/>
</dbReference>
<protein>
    <recommendedName>
        <fullName evidence="6">Pseudouridine synthase</fullName>
        <ecNumber evidence="6">5.4.99.-</ecNumber>
    </recommendedName>
</protein>
<evidence type="ECO:0000256" key="1">
    <source>
        <dbReference type="ARBA" id="ARBA00000073"/>
    </source>
</evidence>
<dbReference type="InterPro" id="IPR006225">
    <property type="entry name" value="PsdUridine_synth_RluC/D"/>
</dbReference>
<gene>
    <name evidence="8" type="ORF">CfP315_0401</name>
</gene>
<organism evidence="8">
    <name type="scientific">Candidatus Improbicoccus pseudotrichonymphae</name>
    <dbReference type="NCBI Taxonomy" id="3033792"/>
    <lineage>
        <taxon>Bacteria</taxon>
        <taxon>Bacillati</taxon>
        <taxon>Bacillota</taxon>
        <taxon>Clostridia</taxon>
        <taxon>Candidatus Improbicoccus</taxon>
    </lineage>
</organism>
<accession>A0AA48I156</accession>
<comment type="function">
    <text evidence="6">Responsible for synthesis of pseudouridine from uracil.</text>
</comment>
<dbReference type="GO" id="GO:0140098">
    <property type="term" value="F:catalytic activity, acting on RNA"/>
    <property type="evidence" value="ECO:0007669"/>
    <property type="project" value="UniProtKB-ARBA"/>
</dbReference>
<dbReference type="Gene3D" id="3.10.290.10">
    <property type="entry name" value="RNA-binding S4 domain"/>
    <property type="match status" value="1"/>
</dbReference>
<comment type="similarity">
    <text evidence="2 6">Belongs to the pseudouridine synthase RluA family.</text>
</comment>
<feature type="domain" description="Pseudouridine synthase RsuA/RluA-like" evidence="7">
    <location>
        <begin position="85"/>
        <end position="245"/>
    </location>
</feature>
<name>A0AA48I156_9FIRM</name>
<dbReference type="CDD" id="cd00165">
    <property type="entry name" value="S4"/>
    <property type="match status" value="1"/>
</dbReference>
<dbReference type="GO" id="GO:0009982">
    <property type="term" value="F:pseudouridine synthase activity"/>
    <property type="evidence" value="ECO:0007669"/>
    <property type="project" value="InterPro"/>
</dbReference>
<dbReference type="NCBIfam" id="TIGR00005">
    <property type="entry name" value="rluA_subfam"/>
    <property type="match status" value="1"/>
</dbReference>
<dbReference type="KEGG" id="ips:CfP315_0401"/>
<evidence type="ECO:0000259" key="7">
    <source>
        <dbReference type="Pfam" id="PF00849"/>
    </source>
</evidence>
<dbReference type="PANTHER" id="PTHR21600">
    <property type="entry name" value="MITOCHONDRIAL RNA PSEUDOURIDINE SYNTHASE"/>
    <property type="match status" value="1"/>
</dbReference>
<keyword evidence="5" id="KW-0694">RNA-binding</keyword>
<dbReference type="EMBL" id="AP027924">
    <property type="protein sequence ID" value="BED91862.1"/>
    <property type="molecule type" value="Genomic_DNA"/>
</dbReference>
<dbReference type="PANTHER" id="PTHR21600:SF44">
    <property type="entry name" value="RIBOSOMAL LARGE SUBUNIT PSEUDOURIDINE SYNTHASE D"/>
    <property type="match status" value="1"/>
</dbReference>
<evidence type="ECO:0000256" key="5">
    <source>
        <dbReference type="PROSITE-ProRule" id="PRU00182"/>
    </source>
</evidence>
<dbReference type="PROSITE" id="PS50889">
    <property type="entry name" value="S4"/>
    <property type="match status" value="1"/>
</dbReference>
<evidence type="ECO:0000256" key="6">
    <source>
        <dbReference type="RuleBase" id="RU362028"/>
    </source>
</evidence>
<dbReference type="SUPFAM" id="SSF55120">
    <property type="entry name" value="Pseudouridine synthase"/>
    <property type="match status" value="1"/>
</dbReference>
<reference evidence="8" key="1">
    <citation type="journal article" date="2023" name="ISME J.">
        <title>Emergence of putative energy parasites within Clostridia revealed by genome analysis of a novel endosymbiotic clade.</title>
        <authorList>
            <person name="Takahashi K."/>
            <person name="Kuwahara H."/>
            <person name="Horikawa Y."/>
            <person name="Izawa K."/>
            <person name="Kato D."/>
            <person name="Inagaki T."/>
            <person name="Yuki M."/>
            <person name="Ohkuma M."/>
            <person name="Hongoh Y."/>
        </authorList>
    </citation>
    <scope>NUCLEOTIDE SEQUENCE</scope>
    <source>
        <strain evidence="8">CfP3-15</strain>
    </source>
</reference>
<keyword evidence="3 6" id="KW-0413">Isomerase</keyword>
<proteinExistence type="inferred from homology"/>
<evidence type="ECO:0000256" key="4">
    <source>
        <dbReference type="PIRSR" id="PIRSR606225-1"/>
    </source>
</evidence>
<sequence>MIKSFVVDAESQGLRVDVFLKDKLGEFTRSRIAKMFDLNKIKIGSGFVGKSHILNFKDLVIAEIDDQFEVLPQNIKLDIVYEDCDVLVVNKPKGMITHPFDGFYKDTLVNALLYYEKKLSDINGKFRPGIVHRLDKNTSGLILVAKNNEFHEAISEQIKNHTYERKYEAVVNGSVCKNYGIISMYIGRKTNYGEKLVGLKNNDLNLKSRFALTIFRTLERYKKFTHLELKLKTGRTHQIRVHLSSIGHPIIGDILYGSKINFSFYEGQCLHAKKIGFWHSGIRKFLSFDCELPDYFLKTLNKISKIN</sequence>
<dbReference type="Pfam" id="PF00849">
    <property type="entry name" value="PseudoU_synth_2"/>
    <property type="match status" value="1"/>
</dbReference>
<dbReference type="InterPro" id="IPR006224">
    <property type="entry name" value="PsdUridine_synth_RluA-like_CS"/>
</dbReference>
<evidence type="ECO:0000256" key="2">
    <source>
        <dbReference type="ARBA" id="ARBA00010876"/>
    </source>
</evidence>
<dbReference type="AlphaFoldDB" id="A0AA48I156"/>
<dbReference type="InterPro" id="IPR036986">
    <property type="entry name" value="S4_RNA-bd_sf"/>
</dbReference>